<gene>
    <name evidence="3" type="ORF">SpAn4DRAFT_4927</name>
</gene>
<keyword evidence="4" id="KW-1185">Reference proteome</keyword>
<dbReference type="EMBL" id="CTRP01000001">
    <property type="protein sequence ID" value="CQR70062.1"/>
    <property type="molecule type" value="Genomic_DNA"/>
</dbReference>
<dbReference type="SMART" id="SM00028">
    <property type="entry name" value="TPR"/>
    <property type="match status" value="2"/>
</dbReference>
<evidence type="ECO:0000256" key="1">
    <source>
        <dbReference type="PROSITE-ProRule" id="PRU00339"/>
    </source>
</evidence>
<evidence type="ECO:0000256" key="2">
    <source>
        <dbReference type="SAM" id="MobiDB-lite"/>
    </source>
</evidence>
<accession>A0A0U1KRN4</accession>
<reference evidence="4" key="1">
    <citation type="submission" date="2015-03" db="EMBL/GenBank/DDBJ databases">
        <authorList>
            <person name="Nijsse Bart"/>
        </authorList>
    </citation>
    <scope>NUCLEOTIDE SEQUENCE [LARGE SCALE GENOMIC DNA]</scope>
</reference>
<organism evidence="3 4">
    <name type="scientific">Sporomusa ovata</name>
    <dbReference type="NCBI Taxonomy" id="2378"/>
    <lineage>
        <taxon>Bacteria</taxon>
        <taxon>Bacillati</taxon>
        <taxon>Bacillota</taxon>
        <taxon>Negativicutes</taxon>
        <taxon>Selenomonadales</taxon>
        <taxon>Sporomusaceae</taxon>
        <taxon>Sporomusa</taxon>
    </lineage>
</organism>
<feature type="region of interest" description="Disordered" evidence="2">
    <location>
        <begin position="341"/>
        <end position="360"/>
    </location>
</feature>
<evidence type="ECO:0000313" key="4">
    <source>
        <dbReference type="Proteomes" id="UP000049855"/>
    </source>
</evidence>
<dbReference type="AlphaFoldDB" id="A0A0U1KRN4"/>
<name>A0A0U1KRN4_9FIRM</name>
<dbReference type="PROSITE" id="PS50005">
    <property type="entry name" value="TPR"/>
    <property type="match status" value="1"/>
</dbReference>
<dbReference type="Proteomes" id="UP000049855">
    <property type="component" value="Unassembled WGS sequence"/>
</dbReference>
<sequence length="360" mass="40952">MEKYQKYGINPLLISVATGQDVVSLSPRPTVAMLPGKYSKLVYKHIKTVNAEFPENSFRLTCKKCDKSGDYDLGTVVFSTDATEPRKGVDQFQALGYFRCKHCNAAGEWELSPRIQTMLAAKMAAATISSLNGTDRPDGIILGEAIIDRVFLPRWGSDAESYFLKKLSKTPDNAYFWNRLGNTYYRGKRPELAVFAHEQALVKDAGQVESHYSIGKILIECGELEKASEHLRQAVEFSYQYKYMTAYDLREIIVGALEILLTIYKKSDNKINILPKPNEQAITQLTKNQIAATAMLDFEIEYNSRETLYPLAEVYLGERRNELLPDECVIRKRNNKAVWPIASKVNKQKPSKKNKNKRKR</sequence>
<evidence type="ECO:0000313" key="3">
    <source>
        <dbReference type="EMBL" id="CQR70062.1"/>
    </source>
</evidence>
<dbReference type="Gene3D" id="1.25.40.10">
    <property type="entry name" value="Tetratricopeptide repeat domain"/>
    <property type="match status" value="1"/>
</dbReference>
<dbReference type="SUPFAM" id="SSF48452">
    <property type="entry name" value="TPR-like"/>
    <property type="match status" value="1"/>
</dbReference>
<feature type="repeat" description="TPR" evidence="1">
    <location>
        <begin position="208"/>
        <end position="241"/>
    </location>
</feature>
<dbReference type="Pfam" id="PF13181">
    <property type="entry name" value="TPR_8"/>
    <property type="match status" value="1"/>
</dbReference>
<proteinExistence type="predicted"/>
<dbReference type="InterPro" id="IPR011990">
    <property type="entry name" value="TPR-like_helical_dom_sf"/>
</dbReference>
<dbReference type="RefSeq" id="WP_021168328.1">
    <property type="nucleotide sequence ID" value="NZ_CTRP01000001.1"/>
</dbReference>
<dbReference type="InterPro" id="IPR019734">
    <property type="entry name" value="TPR_rpt"/>
</dbReference>
<feature type="compositionally biased region" description="Basic residues" evidence="2">
    <location>
        <begin position="346"/>
        <end position="360"/>
    </location>
</feature>
<keyword evidence="1" id="KW-0802">TPR repeat</keyword>
<protein>
    <submittedName>
        <fullName evidence="3">Uncharacterized protein</fullName>
    </submittedName>
</protein>